<dbReference type="AlphaFoldDB" id="A0A8H4K0X4"/>
<evidence type="ECO:0000313" key="3">
    <source>
        <dbReference type="Proteomes" id="UP000605986"/>
    </source>
</evidence>
<accession>A0A8H4K0X4</accession>
<dbReference type="Proteomes" id="UP000605986">
    <property type="component" value="Unassembled WGS sequence"/>
</dbReference>
<keyword evidence="1" id="KW-0812">Transmembrane</keyword>
<comment type="caution">
    <text evidence="2">The sequence shown here is derived from an EMBL/GenBank/DDBJ whole genome shotgun (WGS) entry which is preliminary data.</text>
</comment>
<feature type="transmembrane region" description="Helical" evidence="1">
    <location>
        <begin position="35"/>
        <end position="58"/>
    </location>
</feature>
<dbReference type="EMBL" id="JAADJG010000590">
    <property type="protein sequence ID" value="KAF4442645.1"/>
    <property type="molecule type" value="Genomic_DNA"/>
</dbReference>
<protein>
    <recommendedName>
        <fullName evidence="4">Integral membrane protein</fullName>
    </recommendedName>
</protein>
<organism evidence="2 3">
    <name type="scientific">Fusarium austroafricanum</name>
    <dbReference type="NCBI Taxonomy" id="2364996"/>
    <lineage>
        <taxon>Eukaryota</taxon>
        <taxon>Fungi</taxon>
        <taxon>Dikarya</taxon>
        <taxon>Ascomycota</taxon>
        <taxon>Pezizomycotina</taxon>
        <taxon>Sordariomycetes</taxon>
        <taxon>Hypocreomycetidae</taxon>
        <taxon>Hypocreales</taxon>
        <taxon>Nectriaceae</taxon>
        <taxon>Fusarium</taxon>
        <taxon>Fusarium concolor species complex</taxon>
    </lineage>
</organism>
<keyword evidence="1" id="KW-0472">Membrane</keyword>
<evidence type="ECO:0008006" key="4">
    <source>
        <dbReference type="Google" id="ProtNLM"/>
    </source>
</evidence>
<gene>
    <name evidence="2" type="ORF">F53441_11686</name>
</gene>
<keyword evidence="3" id="KW-1185">Reference proteome</keyword>
<feature type="transmembrane region" description="Helical" evidence="1">
    <location>
        <begin position="70"/>
        <end position="95"/>
    </location>
</feature>
<keyword evidence="1" id="KW-1133">Transmembrane helix</keyword>
<reference evidence="2" key="1">
    <citation type="submission" date="2020-01" db="EMBL/GenBank/DDBJ databases">
        <title>Identification and distribution of gene clusters putatively required for synthesis of sphingolipid metabolism inhibitors in phylogenetically diverse species of the filamentous fungus Fusarium.</title>
        <authorList>
            <person name="Kim H.-S."/>
            <person name="Busman M."/>
            <person name="Brown D.W."/>
            <person name="Divon H."/>
            <person name="Uhlig S."/>
            <person name="Proctor R.H."/>
        </authorList>
    </citation>
    <scope>NUCLEOTIDE SEQUENCE</scope>
    <source>
        <strain evidence="2">NRRL 53441</strain>
    </source>
</reference>
<proteinExistence type="predicted"/>
<dbReference type="OrthoDB" id="5401779at2759"/>
<sequence>MATLSSDVNIYNTSVVSPPLGQHSNFDRTLSDVQIATIAVFAATYFLAKVSLAIRYATSVLVVKKWELDVVLITLAWATALGYFISVCFIMKYGWGSHAWMYRLPIWFNTTRFESITLGTAL</sequence>
<evidence type="ECO:0000313" key="2">
    <source>
        <dbReference type="EMBL" id="KAF4442645.1"/>
    </source>
</evidence>
<evidence type="ECO:0000256" key="1">
    <source>
        <dbReference type="SAM" id="Phobius"/>
    </source>
</evidence>
<name>A0A8H4K0X4_9HYPO</name>